<keyword evidence="7" id="KW-0808">Transferase</keyword>
<dbReference type="SMART" id="SM00220">
    <property type="entry name" value="S_TKc"/>
    <property type="match status" value="1"/>
</dbReference>
<feature type="binding site" evidence="4">
    <location>
        <position position="272"/>
    </location>
    <ligand>
        <name>ATP</name>
        <dbReference type="ChEBI" id="CHEBI:30616"/>
    </ligand>
</feature>
<reference evidence="7 8" key="1">
    <citation type="submission" date="2016-07" db="EMBL/GenBank/DDBJ databases">
        <title>Draft genome of the white-rot fungus Obba rivulosa 3A-2.</title>
        <authorList>
            <consortium name="DOE Joint Genome Institute"/>
            <person name="Miettinen O."/>
            <person name="Riley R."/>
            <person name="Acob R."/>
            <person name="Barry K."/>
            <person name="Cullen D."/>
            <person name="De Vries R."/>
            <person name="Hainaut M."/>
            <person name="Hatakka A."/>
            <person name="Henrissat B."/>
            <person name="Hilden K."/>
            <person name="Kuo R."/>
            <person name="Labutti K."/>
            <person name="Lipzen A."/>
            <person name="Makela M.R."/>
            <person name="Sandor L."/>
            <person name="Spatafora J.W."/>
            <person name="Grigoriev I.V."/>
            <person name="Hibbett D.S."/>
        </authorList>
    </citation>
    <scope>NUCLEOTIDE SEQUENCE [LARGE SCALE GENOMIC DNA]</scope>
    <source>
        <strain evidence="7 8">3A-2</strain>
    </source>
</reference>
<evidence type="ECO:0000256" key="1">
    <source>
        <dbReference type="ARBA" id="ARBA00022527"/>
    </source>
</evidence>
<dbReference type="AlphaFoldDB" id="A0A8E2AMZ9"/>
<evidence type="ECO:0000313" key="7">
    <source>
        <dbReference type="EMBL" id="OCH84932.1"/>
    </source>
</evidence>
<feature type="domain" description="Protein kinase" evidence="6">
    <location>
        <begin position="245"/>
        <end position="523"/>
    </location>
</feature>
<evidence type="ECO:0000313" key="8">
    <source>
        <dbReference type="Proteomes" id="UP000250043"/>
    </source>
</evidence>
<dbReference type="Proteomes" id="UP000250043">
    <property type="component" value="Unassembled WGS sequence"/>
</dbReference>
<dbReference type="SUPFAM" id="SSF56112">
    <property type="entry name" value="Protein kinase-like (PK-like)"/>
    <property type="match status" value="1"/>
</dbReference>
<keyword evidence="2 4" id="KW-0547">Nucleotide-binding</keyword>
<dbReference type="PROSITE" id="PS00107">
    <property type="entry name" value="PROTEIN_KINASE_ATP"/>
    <property type="match status" value="1"/>
</dbReference>
<feature type="region of interest" description="Disordered" evidence="5">
    <location>
        <begin position="128"/>
        <end position="150"/>
    </location>
</feature>
<dbReference type="OrthoDB" id="2791079at2759"/>
<dbReference type="PROSITE" id="PS50011">
    <property type="entry name" value="PROTEIN_KINASE_DOM"/>
    <property type="match status" value="1"/>
</dbReference>
<keyword evidence="7" id="KW-0418">Kinase</keyword>
<accession>A0A8E2AMZ9</accession>
<name>A0A8E2AMZ9_9APHY</name>
<dbReference type="Pfam" id="PF07714">
    <property type="entry name" value="PK_Tyr_Ser-Thr"/>
    <property type="match status" value="1"/>
</dbReference>
<sequence length="609" mass="67541">MACHDNSSAREAMHSSIPTSFSRLLVAGIAATLCPWYNKPCSRAVQTLSESNTPGASKPDSTPRSHLCPAISSSRPDISFNMAFRTFTTSSVTPVHSYVSNTDNATSDTLTAIWIYLRASTSRGYRASSRDQGVFDPASGSDNSAPRSQEETAQIREWIELLDELVRKTGDSIPPPALRHWFIELFGSDNPNTFRIQNGRHPEDFRPLISVFVDMLRKLCRIHRVLPSSFILPRGIVTTTQSKPGQSARPIGSGGFGEVWKGLCQGGAVAVKVMKGSGESASVASEMTLCEAVVWKYLNHPNITPFYGIDMSNARLSLVSKWMEHGTVREYLRDNPSADRLTFVVHVVEGLNYLHDMGVVHGDIKSVNILVNERRAACLVDFGLAAVNYDGQLDTRSAAGSSLRWTAPEVMHPEHYGLTKATLSKETDIYSLSLTIWEANLRIRRRIFTGNIPFHEHMRDATVMHHILEGHRPQRPNYAESNGLDDSLWGLMERCWHPNRDERPTIGSIQACIIYNPAGNPVYYVRLDPLFAAAGVELEHEPVDTAVCERLAQPFSEWLASYVWRMCTTGFSLSPAYAPPGYDFTLLSTRTGAEIVTFIVDSCGLFQGI</sequence>
<dbReference type="InterPro" id="IPR008271">
    <property type="entry name" value="Ser/Thr_kinase_AS"/>
</dbReference>
<dbReference type="GO" id="GO:0005524">
    <property type="term" value="F:ATP binding"/>
    <property type="evidence" value="ECO:0007669"/>
    <property type="project" value="UniProtKB-UniRule"/>
</dbReference>
<feature type="region of interest" description="Disordered" evidence="5">
    <location>
        <begin position="49"/>
        <end position="68"/>
    </location>
</feature>
<dbReference type="InterPro" id="IPR017441">
    <property type="entry name" value="Protein_kinase_ATP_BS"/>
</dbReference>
<keyword evidence="8" id="KW-1185">Reference proteome</keyword>
<proteinExistence type="predicted"/>
<keyword evidence="1" id="KW-0723">Serine/threonine-protein kinase</keyword>
<protein>
    <submittedName>
        <fullName evidence="7">Kinase-like protein</fullName>
    </submittedName>
</protein>
<dbReference type="InterPro" id="IPR051681">
    <property type="entry name" value="Ser/Thr_Kinases-Pseudokinases"/>
</dbReference>
<feature type="compositionally biased region" description="Polar residues" evidence="5">
    <location>
        <begin position="49"/>
        <end position="64"/>
    </location>
</feature>
<organism evidence="7 8">
    <name type="scientific">Obba rivulosa</name>
    <dbReference type="NCBI Taxonomy" id="1052685"/>
    <lineage>
        <taxon>Eukaryota</taxon>
        <taxon>Fungi</taxon>
        <taxon>Dikarya</taxon>
        <taxon>Basidiomycota</taxon>
        <taxon>Agaricomycotina</taxon>
        <taxon>Agaricomycetes</taxon>
        <taxon>Polyporales</taxon>
        <taxon>Gelatoporiaceae</taxon>
        <taxon>Obba</taxon>
    </lineage>
</organism>
<evidence type="ECO:0000256" key="3">
    <source>
        <dbReference type="ARBA" id="ARBA00022840"/>
    </source>
</evidence>
<evidence type="ECO:0000256" key="2">
    <source>
        <dbReference type="ARBA" id="ARBA00022741"/>
    </source>
</evidence>
<gene>
    <name evidence="7" type="ORF">OBBRIDRAFT_785541</name>
</gene>
<evidence type="ECO:0000259" key="6">
    <source>
        <dbReference type="PROSITE" id="PS50011"/>
    </source>
</evidence>
<dbReference type="InterPro" id="IPR001245">
    <property type="entry name" value="Ser-Thr/Tyr_kinase_cat_dom"/>
</dbReference>
<dbReference type="PANTHER" id="PTHR44329">
    <property type="entry name" value="SERINE/THREONINE-PROTEIN KINASE TNNI3K-RELATED"/>
    <property type="match status" value="1"/>
</dbReference>
<dbReference type="EMBL" id="KV722621">
    <property type="protein sequence ID" value="OCH84932.1"/>
    <property type="molecule type" value="Genomic_DNA"/>
</dbReference>
<keyword evidence="3 4" id="KW-0067">ATP-binding</keyword>
<evidence type="ECO:0000256" key="5">
    <source>
        <dbReference type="SAM" id="MobiDB-lite"/>
    </source>
</evidence>
<dbReference type="Gene3D" id="1.10.510.10">
    <property type="entry name" value="Transferase(Phosphotransferase) domain 1"/>
    <property type="match status" value="1"/>
</dbReference>
<evidence type="ECO:0000256" key="4">
    <source>
        <dbReference type="PROSITE-ProRule" id="PRU10141"/>
    </source>
</evidence>
<dbReference type="PROSITE" id="PS00108">
    <property type="entry name" value="PROTEIN_KINASE_ST"/>
    <property type="match status" value="1"/>
</dbReference>
<dbReference type="GO" id="GO:0004674">
    <property type="term" value="F:protein serine/threonine kinase activity"/>
    <property type="evidence" value="ECO:0007669"/>
    <property type="project" value="UniProtKB-KW"/>
</dbReference>
<dbReference type="InterPro" id="IPR011009">
    <property type="entry name" value="Kinase-like_dom_sf"/>
</dbReference>
<dbReference type="InterPro" id="IPR000719">
    <property type="entry name" value="Prot_kinase_dom"/>
</dbReference>